<reference evidence="1" key="1">
    <citation type="submission" date="2019-03" db="EMBL/GenBank/DDBJ databases">
        <title>WGS assembly of Setaria viridis.</title>
        <authorList>
            <person name="Huang P."/>
            <person name="Jenkins J."/>
            <person name="Grimwood J."/>
            <person name="Barry K."/>
            <person name="Healey A."/>
            <person name="Mamidi S."/>
            <person name="Sreedasyam A."/>
            <person name="Shu S."/>
            <person name="Feldman M."/>
            <person name="Wu J."/>
            <person name="Yu Y."/>
            <person name="Chen C."/>
            <person name="Johnson J."/>
            <person name="Rokhsar D."/>
            <person name="Baxter I."/>
            <person name="Schmutz J."/>
            <person name="Brutnell T."/>
            <person name="Kellogg E."/>
        </authorList>
    </citation>
    <scope>NUCLEOTIDE SEQUENCE [LARGE SCALE GENOMIC DNA]</scope>
</reference>
<evidence type="ECO:0000313" key="1">
    <source>
        <dbReference type="EMBL" id="TKV99660.1"/>
    </source>
</evidence>
<sequence length="32" mass="3597">MWCVGGMARKLRARLEVVGSNPTNRARAHFPD</sequence>
<dbReference type="Gramene" id="TKV99660">
    <property type="protein sequence ID" value="TKV99660"/>
    <property type="gene ID" value="SEVIR_8G058050v2"/>
</dbReference>
<dbReference type="EMBL" id="CM016559">
    <property type="protein sequence ID" value="TKV99660.1"/>
    <property type="molecule type" value="Genomic_DNA"/>
</dbReference>
<accession>A0A4U6TC80</accession>
<evidence type="ECO:0000313" key="2">
    <source>
        <dbReference type="Proteomes" id="UP000298652"/>
    </source>
</evidence>
<organism evidence="1 2">
    <name type="scientific">Setaria viridis</name>
    <name type="common">Green bristlegrass</name>
    <name type="synonym">Setaria italica subsp. viridis</name>
    <dbReference type="NCBI Taxonomy" id="4556"/>
    <lineage>
        <taxon>Eukaryota</taxon>
        <taxon>Viridiplantae</taxon>
        <taxon>Streptophyta</taxon>
        <taxon>Embryophyta</taxon>
        <taxon>Tracheophyta</taxon>
        <taxon>Spermatophyta</taxon>
        <taxon>Magnoliopsida</taxon>
        <taxon>Liliopsida</taxon>
        <taxon>Poales</taxon>
        <taxon>Poaceae</taxon>
        <taxon>PACMAD clade</taxon>
        <taxon>Panicoideae</taxon>
        <taxon>Panicodae</taxon>
        <taxon>Paniceae</taxon>
        <taxon>Cenchrinae</taxon>
        <taxon>Setaria</taxon>
    </lineage>
</organism>
<protein>
    <submittedName>
        <fullName evidence="1">Uncharacterized protein</fullName>
    </submittedName>
</protein>
<proteinExistence type="predicted"/>
<dbReference type="AlphaFoldDB" id="A0A4U6TC80"/>
<dbReference type="Proteomes" id="UP000298652">
    <property type="component" value="Chromosome 8"/>
</dbReference>
<name>A0A4U6TC80_SETVI</name>
<keyword evidence="2" id="KW-1185">Reference proteome</keyword>
<gene>
    <name evidence="1" type="ORF">SEVIR_8G058050v2</name>
</gene>